<dbReference type="AlphaFoldDB" id="A0A9P8L8M4"/>
<dbReference type="EMBL" id="JAGHQM010001133">
    <property type="protein sequence ID" value="KAH0556336.1"/>
    <property type="molecule type" value="Genomic_DNA"/>
</dbReference>
<reference evidence="2" key="1">
    <citation type="submission" date="2021-03" db="EMBL/GenBank/DDBJ databases">
        <title>Comparative genomics and phylogenomic investigation of the class Geoglossomycetes provide insights into ecological specialization and systematics.</title>
        <authorList>
            <person name="Melie T."/>
            <person name="Pirro S."/>
            <person name="Miller A.N."/>
            <person name="Quandt A."/>
        </authorList>
    </citation>
    <scope>NUCLEOTIDE SEQUENCE</scope>
    <source>
        <strain evidence="2">CAQ_001_2017</strain>
    </source>
</reference>
<name>A0A9P8L8M4_9PEZI</name>
<dbReference type="Proteomes" id="UP000750711">
    <property type="component" value="Unassembled WGS sequence"/>
</dbReference>
<protein>
    <submittedName>
        <fullName evidence="2">Uncharacterized protein</fullName>
    </submittedName>
</protein>
<sequence>MIVTPEYDWASGMSARVRHIWDEADRNNDFHARASNTNNPGLDAGDILPLTDLFVQSDLTGIELMDVDTMLSLDWTPDTGIQLPAMSTGSGLLQHPLPSAGQRISSLPSTLTPVPTANKGNNPPPPTGSPLSSNPWDFRFTVGPASSSSTIQPSPRSSTGHISNNPHIRELFGQWTNLIQPFRNRCALCYYNNPDGPRHRWTDKKSSEMRGECDAHPSFGEFLDWKRRWLSPASGMSFEKYSCCYRCFLPYDLCRLINDSANCSGKTGTADIVLPVVLMARVLDDIRPTPLDIPYPMEDNDFSTWLRKGLGIATPLLFARPPLCLFALEGSHTWK</sequence>
<evidence type="ECO:0000313" key="2">
    <source>
        <dbReference type="EMBL" id="KAH0556336.1"/>
    </source>
</evidence>
<proteinExistence type="predicted"/>
<comment type="caution">
    <text evidence="2">The sequence shown here is derived from an EMBL/GenBank/DDBJ whole genome shotgun (WGS) entry which is preliminary data.</text>
</comment>
<feature type="region of interest" description="Disordered" evidence="1">
    <location>
        <begin position="100"/>
        <end position="136"/>
    </location>
</feature>
<feature type="region of interest" description="Disordered" evidence="1">
    <location>
        <begin position="144"/>
        <end position="163"/>
    </location>
</feature>
<evidence type="ECO:0000313" key="3">
    <source>
        <dbReference type="Proteomes" id="UP000750711"/>
    </source>
</evidence>
<gene>
    <name evidence="2" type="ORF">GP486_005738</name>
</gene>
<feature type="compositionally biased region" description="Low complexity" evidence="1">
    <location>
        <begin position="144"/>
        <end position="158"/>
    </location>
</feature>
<evidence type="ECO:0000256" key="1">
    <source>
        <dbReference type="SAM" id="MobiDB-lite"/>
    </source>
</evidence>
<keyword evidence="3" id="KW-1185">Reference proteome</keyword>
<accession>A0A9P8L8M4</accession>
<organism evidence="2 3">
    <name type="scientific">Trichoglossum hirsutum</name>
    <dbReference type="NCBI Taxonomy" id="265104"/>
    <lineage>
        <taxon>Eukaryota</taxon>
        <taxon>Fungi</taxon>
        <taxon>Dikarya</taxon>
        <taxon>Ascomycota</taxon>
        <taxon>Pezizomycotina</taxon>
        <taxon>Geoglossomycetes</taxon>
        <taxon>Geoglossales</taxon>
        <taxon>Geoglossaceae</taxon>
        <taxon>Trichoglossum</taxon>
    </lineage>
</organism>
<feature type="compositionally biased region" description="Polar residues" evidence="1">
    <location>
        <begin position="102"/>
        <end position="121"/>
    </location>
</feature>